<dbReference type="EMBL" id="JDYK01000003">
    <property type="protein sequence ID" value="EWS82376.1"/>
    <property type="molecule type" value="Genomic_DNA"/>
</dbReference>
<keyword evidence="1" id="KW-0808">Transferase</keyword>
<comment type="caution">
    <text evidence="1">The sequence shown here is derived from an EMBL/GenBank/DDBJ whole genome shotgun (WGS) entry which is preliminary data.</text>
</comment>
<evidence type="ECO:0000313" key="2">
    <source>
        <dbReference type="Proteomes" id="UP000023067"/>
    </source>
</evidence>
<dbReference type="Gene3D" id="3.40.630.30">
    <property type="match status" value="1"/>
</dbReference>
<dbReference type="OrthoDB" id="3239945at2"/>
<dbReference type="PATRIC" id="fig|396014.3.peg.971"/>
<reference evidence="1 2" key="1">
    <citation type="submission" date="2014-02" db="EMBL/GenBank/DDBJ databases">
        <title>Genome sequence of Brachybacterium phenoliresistens strain W13A50.</title>
        <authorList>
            <person name="Wang X."/>
        </authorList>
    </citation>
    <scope>NUCLEOTIDE SEQUENCE [LARGE SCALE GENOMIC DNA]</scope>
    <source>
        <strain evidence="1 2">W13A50</strain>
    </source>
</reference>
<name>Z9JX45_9MICO</name>
<dbReference type="HOGENOM" id="CLU_105867_0_0_11"/>
<dbReference type="eggNOG" id="COG1247">
    <property type="taxonomic scope" value="Bacteria"/>
</dbReference>
<proteinExistence type="predicted"/>
<evidence type="ECO:0000313" key="1">
    <source>
        <dbReference type="EMBL" id="EWS82376.1"/>
    </source>
</evidence>
<dbReference type="InterPro" id="IPR016181">
    <property type="entry name" value="Acyl_CoA_acyltransferase"/>
</dbReference>
<organism evidence="1 2">
    <name type="scientific">Brachybacterium phenoliresistens</name>
    <dbReference type="NCBI Taxonomy" id="396014"/>
    <lineage>
        <taxon>Bacteria</taxon>
        <taxon>Bacillati</taxon>
        <taxon>Actinomycetota</taxon>
        <taxon>Actinomycetes</taxon>
        <taxon>Micrococcales</taxon>
        <taxon>Dermabacteraceae</taxon>
        <taxon>Brachybacterium</taxon>
    </lineage>
</organism>
<keyword evidence="2" id="KW-1185">Reference proteome</keyword>
<dbReference type="Proteomes" id="UP000023067">
    <property type="component" value="Unassembled WGS sequence"/>
</dbReference>
<dbReference type="SUPFAM" id="SSF55729">
    <property type="entry name" value="Acyl-CoA N-acyltransferases (Nat)"/>
    <property type="match status" value="1"/>
</dbReference>
<accession>Z9JX45</accession>
<dbReference type="AlphaFoldDB" id="Z9JX45"/>
<dbReference type="GO" id="GO:0016740">
    <property type="term" value="F:transferase activity"/>
    <property type="evidence" value="ECO:0007669"/>
    <property type="project" value="UniProtKB-KW"/>
</dbReference>
<sequence>MDASGCTVSPLDSSTWPAYEAAVREAGGMPAGCWCMAFHPEGTAMAGRGADAELNCARRRAKVEAGTTRAALVLDGERCVGWCQYGTPDELPRIKNRGAYEKAVEKLPDWRIGCCYVTKPSRRHGVSEIALRGAIDLIARAGGGVVEGYPEPADQVPAGFLFHGSLGTFERLGFTRTRQIGKHRWVVTRQVDPAPPAAGAP</sequence>
<dbReference type="STRING" id="396014.BF93_12315"/>
<protein>
    <submittedName>
        <fullName evidence="1">GCN5 family acetyltransferase</fullName>
    </submittedName>
</protein>
<gene>
    <name evidence="1" type="ORF">BF93_12315</name>
</gene>